<dbReference type="InterPro" id="IPR006578">
    <property type="entry name" value="MADF-dom"/>
</dbReference>
<evidence type="ECO:0000313" key="3">
    <source>
        <dbReference type="EMBL" id="SSX24411.1"/>
    </source>
</evidence>
<dbReference type="PANTHER" id="PTHR12243:SF64">
    <property type="entry name" value="DORSAL INTERACTING PROTEIN 3-RELATED"/>
    <property type="match status" value="1"/>
</dbReference>
<dbReference type="VEuPathDB" id="VectorBase:CSON010772"/>
<proteinExistence type="predicted"/>
<feature type="domain" description="MADF" evidence="2">
    <location>
        <begin position="7"/>
        <end position="97"/>
    </location>
</feature>
<dbReference type="EMBL" id="UFQT01001742">
    <property type="protein sequence ID" value="SSX31622.1"/>
    <property type="molecule type" value="Genomic_DNA"/>
</dbReference>
<dbReference type="AlphaFoldDB" id="A0A336M4X7"/>
<feature type="compositionally biased region" description="Basic and acidic residues" evidence="1">
    <location>
        <begin position="185"/>
        <end position="194"/>
    </location>
</feature>
<evidence type="ECO:0000256" key="1">
    <source>
        <dbReference type="SAM" id="MobiDB-lite"/>
    </source>
</evidence>
<feature type="compositionally biased region" description="Low complexity" evidence="1">
    <location>
        <begin position="195"/>
        <end position="208"/>
    </location>
</feature>
<dbReference type="GO" id="GO:0005667">
    <property type="term" value="C:transcription regulator complex"/>
    <property type="evidence" value="ECO:0007669"/>
    <property type="project" value="TreeGrafter"/>
</dbReference>
<organism evidence="3">
    <name type="scientific">Culicoides sonorensis</name>
    <name type="common">Biting midge</name>
    <dbReference type="NCBI Taxonomy" id="179676"/>
    <lineage>
        <taxon>Eukaryota</taxon>
        <taxon>Metazoa</taxon>
        <taxon>Ecdysozoa</taxon>
        <taxon>Arthropoda</taxon>
        <taxon>Hexapoda</taxon>
        <taxon>Insecta</taxon>
        <taxon>Pterygota</taxon>
        <taxon>Neoptera</taxon>
        <taxon>Endopterygota</taxon>
        <taxon>Diptera</taxon>
        <taxon>Nematocera</taxon>
        <taxon>Chironomoidea</taxon>
        <taxon>Ceratopogonidae</taxon>
        <taxon>Ceratopogoninae</taxon>
        <taxon>Culicoides</taxon>
        <taxon>Monoculicoides</taxon>
    </lineage>
</organism>
<dbReference type="InterPro" id="IPR039353">
    <property type="entry name" value="TF_Adf1"/>
</dbReference>
<sequence>MEFDEGIFVDYVKETPIVWDTRSPKFRNKNEKLSAWLNIGSKFGLTGQQAYGKWVSLREKYRREVTYWEEVSIYGTDNPKQKWHLLDSMSFIDAVYKPRTKSTEVTYNNTNKRRKTENNNHHHNGNQYSQLQSLFNSSLGSNGFGQHSLLQSMFQMDTRDDDVSISPEIIECRSRTDSPSVSLSEQRDNDRNTKDNNNFTNNSNTDHNAQNTLQTNAWNQNKYLSFGKYIGEELCSMKPKDAEELHEALMYSVLDFKRKLKSKSKDASITINGNNQ</sequence>
<dbReference type="Pfam" id="PF10545">
    <property type="entry name" value="MADF_DNA_bdg"/>
    <property type="match status" value="1"/>
</dbReference>
<dbReference type="PROSITE" id="PS51029">
    <property type="entry name" value="MADF"/>
    <property type="match status" value="1"/>
</dbReference>
<name>A0A336M4X7_CULSO</name>
<dbReference type="SMART" id="SM00595">
    <property type="entry name" value="MADF"/>
    <property type="match status" value="1"/>
</dbReference>
<dbReference type="PANTHER" id="PTHR12243">
    <property type="entry name" value="MADF DOMAIN TRANSCRIPTION FACTOR"/>
    <property type="match status" value="1"/>
</dbReference>
<feature type="region of interest" description="Disordered" evidence="1">
    <location>
        <begin position="104"/>
        <end position="127"/>
    </location>
</feature>
<reference evidence="3" key="1">
    <citation type="submission" date="2018-07" db="EMBL/GenBank/DDBJ databases">
        <authorList>
            <person name="Quirk P.G."/>
            <person name="Krulwich T.A."/>
        </authorList>
    </citation>
    <scope>NUCLEOTIDE SEQUENCE</scope>
</reference>
<protein>
    <submittedName>
        <fullName evidence="4">CSON003866 protein</fullName>
    </submittedName>
    <submittedName>
        <fullName evidence="3">CSON010772 protein</fullName>
    </submittedName>
</protein>
<dbReference type="VEuPathDB" id="VectorBase:CSON003866"/>
<dbReference type="GO" id="GO:0006357">
    <property type="term" value="P:regulation of transcription by RNA polymerase II"/>
    <property type="evidence" value="ECO:0007669"/>
    <property type="project" value="TreeGrafter"/>
</dbReference>
<evidence type="ECO:0000259" key="2">
    <source>
        <dbReference type="PROSITE" id="PS51029"/>
    </source>
</evidence>
<dbReference type="GO" id="GO:0005634">
    <property type="term" value="C:nucleus"/>
    <property type="evidence" value="ECO:0007669"/>
    <property type="project" value="TreeGrafter"/>
</dbReference>
<evidence type="ECO:0000313" key="4">
    <source>
        <dbReference type="EMBL" id="SSX31622.1"/>
    </source>
</evidence>
<gene>
    <name evidence="3" type="primary">CSON010772</name>
    <name evidence="4" type="synonym">CSON003866</name>
</gene>
<feature type="region of interest" description="Disordered" evidence="1">
    <location>
        <begin position="169"/>
        <end position="209"/>
    </location>
</feature>
<accession>A0A336M4X7</accession>
<dbReference type="EMBL" id="UFQT01000446">
    <property type="protein sequence ID" value="SSX24411.1"/>
    <property type="molecule type" value="Genomic_DNA"/>
</dbReference>